<gene>
    <name evidence="1" type="ORF">DPMN_038019</name>
</gene>
<accession>A0A9D4MGB9</accession>
<dbReference type="Proteomes" id="UP000828390">
    <property type="component" value="Unassembled WGS sequence"/>
</dbReference>
<dbReference type="AlphaFoldDB" id="A0A9D4MGB9"/>
<sequence>MFPMGTILTAQVNQSGGSGETQAHLNFAVGDWGVLKTHIIDTLFPTVRCLKPHHMIVSK</sequence>
<comment type="caution">
    <text evidence="1">The sequence shown here is derived from an EMBL/GenBank/DDBJ whole genome shotgun (WGS) entry which is preliminary data.</text>
</comment>
<proteinExistence type="predicted"/>
<protein>
    <submittedName>
        <fullName evidence="1">Uncharacterized protein</fullName>
    </submittedName>
</protein>
<name>A0A9D4MGB9_DREPO</name>
<evidence type="ECO:0000313" key="2">
    <source>
        <dbReference type="Proteomes" id="UP000828390"/>
    </source>
</evidence>
<keyword evidence="2" id="KW-1185">Reference proteome</keyword>
<evidence type="ECO:0000313" key="1">
    <source>
        <dbReference type="EMBL" id="KAH3874766.1"/>
    </source>
</evidence>
<dbReference type="EMBL" id="JAIWYP010000002">
    <property type="protein sequence ID" value="KAH3874766.1"/>
    <property type="molecule type" value="Genomic_DNA"/>
</dbReference>
<reference evidence="1" key="2">
    <citation type="submission" date="2020-11" db="EMBL/GenBank/DDBJ databases">
        <authorList>
            <person name="McCartney M.A."/>
            <person name="Auch B."/>
            <person name="Kono T."/>
            <person name="Mallez S."/>
            <person name="Becker A."/>
            <person name="Gohl D.M."/>
            <person name="Silverstein K.A.T."/>
            <person name="Koren S."/>
            <person name="Bechman K.B."/>
            <person name="Herman A."/>
            <person name="Abrahante J.E."/>
            <person name="Garbe J."/>
        </authorList>
    </citation>
    <scope>NUCLEOTIDE SEQUENCE</scope>
    <source>
        <strain evidence="1">Duluth1</strain>
        <tissue evidence="1">Whole animal</tissue>
    </source>
</reference>
<reference evidence="1" key="1">
    <citation type="journal article" date="2019" name="bioRxiv">
        <title>The Genome of the Zebra Mussel, Dreissena polymorpha: A Resource for Invasive Species Research.</title>
        <authorList>
            <person name="McCartney M.A."/>
            <person name="Auch B."/>
            <person name="Kono T."/>
            <person name="Mallez S."/>
            <person name="Zhang Y."/>
            <person name="Obille A."/>
            <person name="Becker A."/>
            <person name="Abrahante J.E."/>
            <person name="Garbe J."/>
            <person name="Badalamenti J.P."/>
            <person name="Herman A."/>
            <person name="Mangelson H."/>
            <person name="Liachko I."/>
            <person name="Sullivan S."/>
            <person name="Sone E.D."/>
            <person name="Koren S."/>
            <person name="Silverstein K.A.T."/>
            <person name="Beckman K.B."/>
            <person name="Gohl D.M."/>
        </authorList>
    </citation>
    <scope>NUCLEOTIDE SEQUENCE</scope>
    <source>
        <strain evidence="1">Duluth1</strain>
        <tissue evidence="1">Whole animal</tissue>
    </source>
</reference>
<organism evidence="1 2">
    <name type="scientific">Dreissena polymorpha</name>
    <name type="common">Zebra mussel</name>
    <name type="synonym">Mytilus polymorpha</name>
    <dbReference type="NCBI Taxonomy" id="45954"/>
    <lineage>
        <taxon>Eukaryota</taxon>
        <taxon>Metazoa</taxon>
        <taxon>Spiralia</taxon>
        <taxon>Lophotrochozoa</taxon>
        <taxon>Mollusca</taxon>
        <taxon>Bivalvia</taxon>
        <taxon>Autobranchia</taxon>
        <taxon>Heteroconchia</taxon>
        <taxon>Euheterodonta</taxon>
        <taxon>Imparidentia</taxon>
        <taxon>Neoheterodontei</taxon>
        <taxon>Myida</taxon>
        <taxon>Dreissenoidea</taxon>
        <taxon>Dreissenidae</taxon>
        <taxon>Dreissena</taxon>
    </lineage>
</organism>